<dbReference type="HOGENOM" id="CLU_023254_1_1_1"/>
<protein>
    <submittedName>
        <fullName evidence="1">Uncharacterized protein</fullName>
    </submittedName>
</protein>
<dbReference type="eggNOG" id="ENOG502SSBS">
    <property type="taxonomic scope" value="Eukaryota"/>
</dbReference>
<keyword evidence="2" id="KW-1185">Reference proteome</keyword>
<name>R8BHB5_PHAM7</name>
<dbReference type="AlphaFoldDB" id="R8BHB5"/>
<proteinExistence type="predicted"/>
<dbReference type="Proteomes" id="UP000014074">
    <property type="component" value="Unassembled WGS sequence"/>
</dbReference>
<dbReference type="OrthoDB" id="4158087at2759"/>
<dbReference type="KEGG" id="tmn:UCRPA7_5830"/>
<sequence>MGIPGNCSTSILPSVFTYDNIKDTMYPVDQCIEFEKVEKREYLQWLCCDDAFFHSVLLTISAVDDYVLQRPPTDITHHHLRRTLSLLNQRLSEKDAHLVDSTVYIILTLALMAGVFGDYAAASTHIAGLQQIVRLRGGVKHLRLNSKLHFKLDRLDLSWALSTGQRPRFYTGPISWDAFYRNPPVIIHSDPPPTNKFTHCFRDRRLAIVFQDLRHLANLINHHSRNNTRLSGDTFQDAISSIQFRLLRIKPNLNNETDETLRLGMLAFLSTTFRVPGRRVPYAYLTKQMQASCKTLEPNTRELKELLTWLIIVGAISVLEPDEPWLRAKWKLAVDPEASWDDISQALQDVMWISCIHDESGIHAFQKLQS</sequence>
<reference evidence="2" key="1">
    <citation type="journal article" date="2013" name="Genome Announc.">
        <title>Draft genome sequence of the ascomycete Phaeoacremonium aleophilum strain UCR-PA7, a causal agent of the esca disease complex in grapevines.</title>
        <authorList>
            <person name="Blanco-Ulate B."/>
            <person name="Rolshausen P."/>
            <person name="Cantu D."/>
        </authorList>
    </citation>
    <scope>NUCLEOTIDE SEQUENCE [LARGE SCALE GENOMIC DNA]</scope>
    <source>
        <strain evidence="2">UCR-PA7</strain>
    </source>
</reference>
<dbReference type="EMBL" id="KB933203">
    <property type="protein sequence ID" value="EON98674.1"/>
    <property type="molecule type" value="Genomic_DNA"/>
</dbReference>
<gene>
    <name evidence="1" type="ORF">UCRPA7_5830</name>
</gene>
<evidence type="ECO:0000313" key="2">
    <source>
        <dbReference type="Proteomes" id="UP000014074"/>
    </source>
</evidence>
<dbReference type="PANTHER" id="PTHR37540">
    <property type="entry name" value="TRANSCRIPTION FACTOR (ACR-2), PUTATIVE-RELATED-RELATED"/>
    <property type="match status" value="1"/>
</dbReference>
<accession>R8BHB5</accession>
<dbReference type="RefSeq" id="XP_007916565.1">
    <property type="nucleotide sequence ID" value="XM_007918374.1"/>
</dbReference>
<dbReference type="GeneID" id="19326425"/>
<evidence type="ECO:0000313" key="1">
    <source>
        <dbReference type="EMBL" id="EON98674.1"/>
    </source>
</evidence>
<organism evidence="1 2">
    <name type="scientific">Phaeoacremonium minimum (strain UCR-PA7)</name>
    <name type="common">Esca disease fungus</name>
    <name type="synonym">Togninia minima</name>
    <dbReference type="NCBI Taxonomy" id="1286976"/>
    <lineage>
        <taxon>Eukaryota</taxon>
        <taxon>Fungi</taxon>
        <taxon>Dikarya</taxon>
        <taxon>Ascomycota</taxon>
        <taxon>Pezizomycotina</taxon>
        <taxon>Sordariomycetes</taxon>
        <taxon>Sordariomycetidae</taxon>
        <taxon>Togniniales</taxon>
        <taxon>Togniniaceae</taxon>
        <taxon>Phaeoacremonium</taxon>
    </lineage>
</organism>